<name>A0A015YXB5_BACFG</name>
<reference evidence="1 2" key="1">
    <citation type="submission" date="2014-02" db="EMBL/GenBank/DDBJ databases">
        <authorList>
            <person name="Sears C."/>
            <person name="Carroll K."/>
            <person name="Sack B.R."/>
            <person name="Qadri F."/>
            <person name="Myers L.L."/>
            <person name="Chung G.-T."/>
            <person name="Escheverria P."/>
            <person name="Fraser C.M."/>
            <person name="Sadzewicz L."/>
            <person name="Shefchek K.A."/>
            <person name="Tallon L."/>
            <person name="Das S.P."/>
            <person name="Daugherty S."/>
            <person name="Mongodin E.F."/>
        </authorList>
    </citation>
    <scope>NUCLEOTIDE SEQUENCE [LARGE SCALE GENOMIC DNA]</scope>
    <source>
        <strain evidence="1 2">S36L11</strain>
    </source>
</reference>
<protein>
    <submittedName>
        <fullName evidence="1">Uncharacterized protein</fullName>
    </submittedName>
</protein>
<sequence>MHHFSPFILLCREKLWSKSGFGYYFDRNGNLFGRKHLSCT</sequence>
<dbReference type="Proteomes" id="UP000022082">
    <property type="component" value="Unassembled WGS sequence"/>
</dbReference>
<organism evidence="1 2">
    <name type="scientific">Bacteroides fragilis str. S36L11</name>
    <dbReference type="NCBI Taxonomy" id="1339327"/>
    <lineage>
        <taxon>Bacteria</taxon>
        <taxon>Pseudomonadati</taxon>
        <taxon>Bacteroidota</taxon>
        <taxon>Bacteroidia</taxon>
        <taxon>Bacteroidales</taxon>
        <taxon>Bacteroidaceae</taxon>
        <taxon>Bacteroides</taxon>
    </lineage>
</organism>
<dbReference type="AlphaFoldDB" id="A0A015YXB5"/>
<evidence type="ECO:0000313" key="1">
    <source>
        <dbReference type="EMBL" id="EXZ27399.1"/>
    </source>
</evidence>
<comment type="caution">
    <text evidence="1">The sequence shown here is derived from an EMBL/GenBank/DDBJ whole genome shotgun (WGS) entry which is preliminary data.</text>
</comment>
<gene>
    <name evidence="1" type="ORF">M136_3433</name>
</gene>
<evidence type="ECO:0000313" key="2">
    <source>
        <dbReference type="Proteomes" id="UP000022082"/>
    </source>
</evidence>
<proteinExistence type="predicted"/>
<accession>A0A015YXB5</accession>
<dbReference type="EMBL" id="JGDJ01000251">
    <property type="protein sequence ID" value="EXZ27399.1"/>
    <property type="molecule type" value="Genomic_DNA"/>
</dbReference>